<dbReference type="PROSITE" id="PS50181">
    <property type="entry name" value="FBOX"/>
    <property type="match status" value="1"/>
</dbReference>
<dbReference type="AlphaFoldDB" id="A0A0B2WU52"/>
<organism evidence="2 3">
    <name type="scientific">Metarhizium album (strain ARSEF 1941)</name>
    <dbReference type="NCBI Taxonomy" id="1081103"/>
    <lineage>
        <taxon>Eukaryota</taxon>
        <taxon>Fungi</taxon>
        <taxon>Dikarya</taxon>
        <taxon>Ascomycota</taxon>
        <taxon>Pezizomycotina</taxon>
        <taxon>Sordariomycetes</taxon>
        <taxon>Hypocreomycetidae</taxon>
        <taxon>Hypocreales</taxon>
        <taxon>Clavicipitaceae</taxon>
        <taxon>Metarhizium</taxon>
    </lineage>
</organism>
<dbReference type="OrthoDB" id="4986826at2759"/>
<accession>A0A0B2WU52</accession>
<name>A0A0B2WU52_METAS</name>
<dbReference type="SUPFAM" id="SSF81383">
    <property type="entry name" value="F-box domain"/>
    <property type="match status" value="1"/>
</dbReference>
<evidence type="ECO:0000313" key="3">
    <source>
        <dbReference type="Proteomes" id="UP000030816"/>
    </source>
</evidence>
<reference evidence="2 3" key="1">
    <citation type="journal article" date="2014" name="Proc. Natl. Acad. Sci. U.S.A.">
        <title>Trajectory and genomic determinants of fungal-pathogen speciation and host adaptation.</title>
        <authorList>
            <person name="Hu X."/>
            <person name="Xiao G."/>
            <person name="Zheng P."/>
            <person name="Shang Y."/>
            <person name="Su Y."/>
            <person name="Zhang X."/>
            <person name="Liu X."/>
            <person name="Zhan S."/>
            <person name="St Leger R.J."/>
            <person name="Wang C."/>
        </authorList>
    </citation>
    <scope>NUCLEOTIDE SEQUENCE [LARGE SCALE GENOMIC DNA]</scope>
    <source>
        <strain evidence="2 3">ARSEF 1941</strain>
    </source>
</reference>
<dbReference type="InterPro" id="IPR001810">
    <property type="entry name" value="F-box_dom"/>
</dbReference>
<evidence type="ECO:0000313" key="2">
    <source>
        <dbReference type="EMBL" id="KHN96997.1"/>
    </source>
</evidence>
<dbReference type="SMART" id="SM00256">
    <property type="entry name" value="FBOX"/>
    <property type="match status" value="1"/>
</dbReference>
<dbReference type="RefSeq" id="XP_040678063.1">
    <property type="nucleotide sequence ID" value="XM_040823904.1"/>
</dbReference>
<gene>
    <name evidence="2" type="ORF">MAM_05106</name>
</gene>
<dbReference type="HOGENOM" id="CLU_1428312_0_0_1"/>
<dbReference type="InterPro" id="IPR036047">
    <property type="entry name" value="F-box-like_dom_sf"/>
</dbReference>
<proteinExistence type="predicted"/>
<dbReference type="Proteomes" id="UP000030816">
    <property type="component" value="Unassembled WGS sequence"/>
</dbReference>
<keyword evidence="3" id="KW-1185">Reference proteome</keyword>
<feature type="domain" description="F-box" evidence="1">
    <location>
        <begin position="1"/>
        <end position="43"/>
    </location>
</feature>
<protein>
    <submittedName>
        <fullName evidence="2">F-box domain, cyclin-like protein</fullName>
    </submittedName>
</protein>
<evidence type="ECO:0000259" key="1">
    <source>
        <dbReference type="PROSITE" id="PS50181"/>
    </source>
</evidence>
<dbReference type="EMBL" id="AZHE01000012">
    <property type="protein sequence ID" value="KHN96997.1"/>
    <property type="molecule type" value="Genomic_DNA"/>
</dbReference>
<dbReference type="Pfam" id="PF00646">
    <property type="entry name" value="F-box"/>
    <property type="match status" value="1"/>
</dbReference>
<comment type="caution">
    <text evidence="2">The sequence shown here is derived from an EMBL/GenBank/DDBJ whole genome shotgun (WGS) entry which is preliminary data.</text>
</comment>
<dbReference type="GeneID" id="63739561"/>
<sequence length="190" mass="21373">MDSLPSELLHEILSHLPPSARPSTRLTSRLFNAILAPRSFPSVPSFIDPDVALSKLESGAREARRRQKTSIWSPGCVVPCHLPIPQSFLLAVYVAFRGRQWQPCVARMRGTCRECGSDGEIGLSEGCVGRRFEELTVDSVVQSLQREDVTEESLRVAMFRYALYLSYSYQGSEEAPSLWVFHENVWASKK</sequence>